<feature type="signal peptide" evidence="1">
    <location>
        <begin position="1"/>
        <end position="21"/>
    </location>
</feature>
<proteinExistence type="predicted"/>
<protein>
    <submittedName>
        <fullName evidence="2">Uncharacterized protein</fullName>
    </submittedName>
</protein>
<name>A0A6L5XG61_9BACT</name>
<feature type="chain" id="PRO_5027025061" evidence="1">
    <location>
        <begin position="22"/>
        <end position="215"/>
    </location>
</feature>
<evidence type="ECO:0000313" key="2">
    <source>
        <dbReference type="EMBL" id="MSS18483.1"/>
    </source>
</evidence>
<keyword evidence="3" id="KW-1185">Reference proteome</keyword>
<dbReference type="Proteomes" id="UP000483362">
    <property type="component" value="Unassembled WGS sequence"/>
</dbReference>
<evidence type="ECO:0000313" key="3">
    <source>
        <dbReference type="Proteomes" id="UP000483362"/>
    </source>
</evidence>
<keyword evidence="1" id="KW-0732">Signal</keyword>
<reference evidence="2 3" key="1">
    <citation type="submission" date="2019-08" db="EMBL/GenBank/DDBJ databases">
        <title>In-depth cultivation of the pig gut microbiome towards novel bacterial diversity and tailored functional studies.</title>
        <authorList>
            <person name="Wylensek D."/>
            <person name="Hitch T.C.A."/>
            <person name="Clavel T."/>
        </authorList>
    </citation>
    <scope>NUCLEOTIDE SEQUENCE [LARGE SCALE GENOMIC DNA]</scope>
    <source>
        <strain evidence="2 3">Oil-RF-744-WCA-WT-10</strain>
    </source>
</reference>
<sequence length="215" mass="24907">MNHRFYILLFISVLYFCQTPAANDSVLYNHAVDYILKDLDLNENDIVIQKDLYDLNSVCFLNEANDSIRPILYDDLYKKKERSETYDFKRGYDGETIFHKTALFFSVIQDNIFTVDVFFITQQLKNKIDTYSYLGISETSLSLFYYLFAFNQQNGSIEVYRVRGNNNPQGILPKDLYKNKTGAAAIQPSLYKAFSTGHVPLAIIPNTLLKILNLR</sequence>
<gene>
    <name evidence="2" type="ORF">FYJ29_12060</name>
</gene>
<comment type="caution">
    <text evidence="2">The sequence shown here is derived from an EMBL/GenBank/DDBJ whole genome shotgun (WGS) entry which is preliminary data.</text>
</comment>
<dbReference type="EMBL" id="VULT01000022">
    <property type="protein sequence ID" value="MSS18483.1"/>
    <property type="molecule type" value="Genomic_DNA"/>
</dbReference>
<evidence type="ECO:0000256" key="1">
    <source>
        <dbReference type="SAM" id="SignalP"/>
    </source>
</evidence>
<accession>A0A6L5XG61</accession>
<dbReference type="RefSeq" id="WP_154538316.1">
    <property type="nucleotide sequence ID" value="NZ_CP045696.1"/>
</dbReference>
<organism evidence="2 3">
    <name type="scientific">Sodaliphilus pleomorphus</name>
    <dbReference type="NCBI Taxonomy" id="2606626"/>
    <lineage>
        <taxon>Bacteria</taxon>
        <taxon>Pseudomonadati</taxon>
        <taxon>Bacteroidota</taxon>
        <taxon>Bacteroidia</taxon>
        <taxon>Bacteroidales</taxon>
        <taxon>Muribaculaceae</taxon>
        <taxon>Sodaliphilus</taxon>
    </lineage>
</organism>
<dbReference type="AlphaFoldDB" id="A0A6L5XG61"/>